<evidence type="ECO:0000256" key="5">
    <source>
        <dbReference type="ARBA" id="ARBA00022989"/>
    </source>
</evidence>
<keyword evidence="5 7" id="KW-1133">Transmembrane helix</keyword>
<dbReference type="SUPFAM" id="SSF103473">
    <property type="entry name" value="MFS general substrate transporter"/>
    <property type="match status" value="2"/>
</dbReference>
<feature type="transmembrane region" description="Helical" evidence="7">
    <location>
        <begin position="82"/>
        <end position="101"/>
    </location>
</feature>
<sequence>MKKWETWKVNLTVLWFGQFLVNAGMTMITPFLSLYLAKDLGVQGEHAIGIWAGLIFAANFLTSFLFQPLWGKLADKYGRKIMLLRSSFGMAVVILLMGFAQTPMQLLLLRLLNGTIAGFNPASIALISGTTPKSRMGFAMGLMQSGSVAGTILGPLIGGLLADSIGFRPIFYVVGALLFAASLLALFLVKEKFDRIEAAHAPQASVMAGLKELLKVPQLPALFGVTFLLQFAMISPMTLLPLYVEKLHGSAVNIAFWAGMVTAVTGISNMLASPVLGKLSDKIGAHRILTFALIGASVFLIPQAFVTSVWQLIIIRFMMGVFMGGLLPSVNALIRSYTPDGKESRAFGFNSSTLALGNMLGAIIGGFLSGYIGIEGLFIISGVLLLINTIWVRLKLYQETTHRSYR</sequence>
<dbReference type="InterPro" id="IPR011701">
    <property type="entry name" value="MFS"/>
</dbReference>
<evidence type="ECO:0000256" key="1">
    <source>
        <dbReference type="ARBA" id="ARBA00004651"/>
    </source>
</evidence>
<evidence type="ECO:0000313" key="9">
    <source>
        <dbReference type="EMBL" id="KGE16450.1"/>
    </source>
</evidence>
<keyword evidence="10" id="KW-1185">Reference proteome</keyword>
<dbReference type="EMBL" id="JQCR01000003">
    <property type="protein sequence ID" value="KGE16450.1"/>
    <property type="molecule type" value="Genomic_DNA"/>
</dbReference>
<organism evidence="9 10">
    <name type="scientific">Paenibacillus wynnii</name>
    <dbReference type="NCBI Taxonomy" id="268407"/>
    <lineage>
        <taxon>Bacteria</taxon>
        <taxon>Bacillati</taxon>
        <taxon>Bacillota</taxon>
        <taxon>Bacilli</taxon>
        <taxon>Bacillales</taxon>
        <taxon>Paenibacillaceae</taxon>
        <taxon>Paenibacillus</taxon>
    </lineage>
</organism>
<accession>A0A098M2E9</accession>
<feature type="transmembrane region" description="Helical" evidence="7">
    <location>
        <begin position="254"/>
        <end position="276"/>
    </location>
</feature>
<feature type="transmembrane region" description="Helical" evidence="7">
    <location>
        <begin position="12"/>
        <end position="36"/>
    </location>
</feature>
<feature type="transmembrane region" description="Helical" evidence="7">
    <location>
        <begin position="288"/>
        <end position="306"/>
    </location>
</feature>
<dbReference type="Pfam" id="PF07690">
    <property type="entry name" value="MFS_1"/>
    <property type="match status" value="1"/>
</dbReference>
<dbReference type="Gene3D" id="1.20.1250.20">
    <property type="entry name" value="MFS general substrate transporter like domains"/>
    <property type="match status" value="2"/>
</dbReference>
<dbReference type="OrthoDB" id="65739at2"/>
<reference evidence="9 10" key="1">
    <citation type="submission" date="2014-08" db="EMBL/GenBank/DDBJ databases">
        <authorList>
            <person name="den Bakker H.C."/>
        </authorList>
    </citation>
    <scope>NUCLEOTIDE SEQUENCE [LARGE SCALE GENOMIC DNA]</scope>
    <source>
        <strain evidence="9 10">DSM 18334</strain>
    </source>
</reference>
<dbReference type="RefSeq" id="WP_036654292.1">
    <property type="nucleotide sequence ID" value="NZ_JQCR01000003.1"/>
</dbReference>
<dbReference type="PRINTS" id="PR01035">
    <property type="entry name" value="TCRTETA"/>
</dbReference>
<evidence type="ECO:0000256" key="6">
    <source>
        <dbReference type="ARBA" id="ARBA00023136"/>
    </source>
</evidence>
<keyword evidence="3" id="KW-1003">Cell membrane</keyword>
<evidence type="ECO:0000313" key="10">
    <source>
        <dbReference type="Proteomes" id="UP000029734"/>
    </source>
</evidence>
<dbReference type="STRING" id="268407.PWYN_17095"/>
<proteinExistence type="predicted"/>
<protein>
    <submittedName>
        <fullName evidence="9">Multidrug transporter</fullName>
    </submittedName>
</protein>
<dbReference type="PANTHER" id="PTHR43414:SF6">
    <property type="entry name" value="MULTIDRUG RESISTANCE PROTEIN MDTG"/>
    <property type="match status" value="1"/>
</dbReference>
<keyword evidence="6 7" id="KW-0472">Membrane</keyword>
<comment type="subcellular location">
    <subcellularLocation>
        <location evidence="1">Cell membrane</location>
        <topology evidence="1">Multi-pass membrane protein</topology>
    </subcellularLocation>
</comment>
<feature type="domain" description="Major facilitator superfamily (MFS) profile" evidence="8">
    <location>
        <begin position="10"/>
        <end position="400"/>
    </location>
</feature>
<dbReference type="GO" id="GO:0022857">
    <property type="term" value="F:transmembrane transporter activity"/>
    <property type="evidence" value="ECO:0007669"/>
    <property type="project" value="InterPro"/>
</dbReference>
<feature type="transmembrane region" description="Helical" evidence="7">
    <location>
        <begin position="170"/>
        <end position="189"/>
    </location>
</feature>
<feature type="transmembrane region" description="Helical" evidence="7">
    <location>
        <begin position="374"/>
        <end position="394"/>
    </location>
</feature>
<dbReference type="GO" id="GO:0005886">
    <property type="term" value="C:plasma membrane"/>
    <property type="evidence" value="ECO:0007669"/>
    <property type="project" value="UniProtKB-SubCell"/>
</dbReference>
<dbReference type="InterPro" id="IPR020846">
    <property type="entry name" value="MFS_dom"/>
</dbReference>
<comment type="caution">
    <text evidence="9">The sequence shown here is derived from an EMBL/GenBank/DDBJ whole genome shotgun (WGS) entry which is preliminary data.</text>
</comment>
<gene>
    <name evidence="9" type="ORF">PWYN_17095</name>
</gene>
<dbReference type="eggNOG" id="COG2814">
    <property type="taxonomic scope" value="Bacteria"/>
</dbReference>
<evidence type="ECO:0000259" key="8">
    <source>
        <dbReference type="PROSITE" id="PS50850"/>
    </source>
</evidence>
<feature type="transmembrane region" description="Helical" evidence="7">
    <location>
        <begin position="107"/>
        <end position="127"/>
    </location>
</feature>
<dbReference type="Proteomes" id="UP000029734">
    <property type="component" value="Unassembled WGS sequence"/>
</dbReference>
<name>A0A098M2E9_9BACL</name>
<feature type="transmembrane region" description="Helical" evidence="7">
    <location>
        <begin position="346"/>
        <end position="368"/>
    </location>
</feature>
<feature type="transmembrane region" description="Helical" evidence="7">
    <location>
        <begin position="221"/>
        <end position="242"/>
    </location>
</feature>
<dbReference type="InterPro" id="IPR036259">
    <property type="entry name" value="MFS_trans_sf"/>
</dbReference>
<feature type="transmembrane region" description="Helical" evidence="7">
    <location>
        <begin position="48"/>
        <end position="70"/>
    </location>
</feature>
<evidence type="ECO:0000256" key="4">
    <source>
        <dbReference type="ARBA" id="ARBA00022692"/>
    </source>
</evidence>
<dbReference type="PROSITE" id="PS50850">
    <property type="entry name" value="MFS"/>
    <property type="match status" value="1"/>
</dbReference>
<reference evidence="9 10" key="2">
    <citation type="submission" date="2014-10" db="EMBL/GenBank/DDBJ databases">
        <title>Comparative genomics of the Paenibacillus odorifer group.</title>
        <authorList>
            <person name="Tsai Y.-C."/>
            <person name="Martin N."/>
            <person name="Korlach J."/>
            <person name="Wiedmann M."/>
        </authorList>
    </citation>
    <scope>NUCLEOTIDE SEQUENCE [LARGE SCALE GENOMIC DNA]</scope>
    <source>
        <strain evidence="9 10">DSM 18334</strain>
    </source>
</reference>
<dbReference type="AlphaFoldDB" id="A0A098M2E9"/>
<feature type="transmembrane region" description="Helical" evidence="7">
    <location>
        <begin position="312"/>
        <end position="334"/>
    </location>
</feature>
<keyword evidence="4 7" id="KW-0812">Transmembrane</keyword>
<dbReference type="PANTHER" id="PTHR43414">
    <property type="entry name" value="MULTIDRUG RESISTANCE PROTEIN MDTG"/>
    <property type="match status" value="1"/>
</dbReference>
<keyword evidence="2" id="KW-0813">Transport</keyword>
<evidence type="ECO:0000256" key="3">
    <source>
        <dbReference type="ARBA" id="ARBA00022475"/>
    </source>
</evidence>
<evidence type="ECO:0000256" key="2">
    <source>
        <dbReference type="ARBA" id="ARBA00022448"/>
    </source>
</evidence>
<evidence type="ECO:0000256" key="7">
    <source>
        <dbReference type="SAM" id="Phobius"/>
    </source>
</evidence>
<feature type="transmembrane region" description="Helical" evidence="7">
    <location>
        <begin position="139"/>
        <end position="158"/>
    </location>
</feature>
<dbReference type="InterPro" id="IPR001958">
    <property type="entry name" value="Tet-R_TetA/multi-R_MdtG-like"/>
</dbReference>